<dbReference type="Proteomes" id="UP001500063">
    <property type="component" value="Unassembled WGS sequence"/>
</dbReference>
<reference evidence="2 3" key="1">
    <citation type="journal article" date="2019" name="Int. J. Syst. Evol. Microbiol.">
        <title>The Global Catalogue of Microorganisms (GCM) 10K type strain sequencing project: providing services to taxonomists for standard genome sequencing and annotation.</title>
        <authorList>
            <consortium name="The Broad Institute Genomics Platform"/>
            <consortium name="The Broad Institute Genome Sequencing Center for Infectious Disease"/>
            <person name="Wu L."/>
            <person name="Ma J."/>
        </authorList>
    </citation>
    <scope>NUCLEOTIDE SEQUENCE [LARGE SCALE GENOMIC DNA]</scope>
    <source>
        <strain evidence="2 3">JCM 4565</strain>
    </source>
</reference>
<gene>
    <name evidence="2" type="ORF">GCM10010319_61640</name>
</gene>
<proteinExistence type="predicted"/>
<dbReference type="SUPFAM" id="SSF47413">
    <property type="entry name" value="lambda repressor-like DNA-binding domains"/>
    <property type="match status" value="1"/>
</dbReference>
<protein>
    <submittedName>
        <fullName evidence="2">Helix-turn-helix transcriptional regulator</fullName>
    </submittedName>
</protein>
<name>A0ABN0XWZ5_9ACTN</name>
<dbReference type="Pfam" id="PF13560">
    <property type="entry name" value="HTH_31"/>
    <property type="match status" value="1"/>
</dbReference>
<dbReference type="InterPro" id="IPR001387">
    <property type="entry name" value="Cro/C1-type_HTH"/>
</dbReference>
<sequence length="283" mass="31793">MSEPRPTVRRRRLATVLVKLREEAGKSPEDAAERIGCHRSKISRVENARLGISLGEVRDLLRFYGVDDPEYAEEVVNLARRSNERGWTKQLGLRLPSYVDYIDYEETADYIRSFEPMVVSGLLQTSDYARALLKAAPSMLSNERITELVQVRMRRQRILDRDAPPRVCVIQGEAALRAQVGGRSIMAAQLQHLEEVSERPNIDVQVLPFSAGAHAGVLGTFVLFSFPTPAFSDIVCLEHRTGTLYMETPEDTSAYTLTFDSLRSTALSPADSLDLINRVKQEL</sequence>
<dbReference type="InterPro" id="IPR010982">
    <property type="entry name" value="Lambda_DNA-bd_dom_sf"/>
</dbReference>
<comment type="caution">
    <text evidence="2">The sequence shown here is derived from an EMBL/GenBank/DDBJ whole genome shotgun (WGS) entry which is preliminary data.</text>
</comment>
<dbReference type="Pfam" id="PF19054">
    <property type="entry name" value="DUF5753"/>
    <property type="match status" value="1"/>
</dbReference>
<accession>A0ABN0XWZ5</accession>
<feature type="domain" description="HTH cro/C1-type" evidence="1">
    <location>
        <begin position="17"/>
        <end position="72"/>
    </location>
</feature>
<keyword evidence="3" id="KW-1185">Reference proteome</keyword>
<dbReference type="EMBL" id="BAAABW010000031">
    <property type="protein sequence ID" value="GAA0374745.1"/>
    <property type="molecule type" value="Genomic_DNA"/>
</dbReference>
<evidence type="ECO:0000259" key="1">
    <source>
        <dbReference type="PROSITE" id="PS50943"/>
    </source>
</evidence>
<dbReference type="RefSeq" id="WP_344123081.1">
    <property type="nucleotide sequence ID" value="NZ_BAAABW010000031.1"/>
</dbReference>
<dbReference type="InterPro" id="IPR043917">
    <property type="entry name" value="DUF5753"/>
</dbReference>
<evidence type="ECO:0000313" key="3">
    <source>
        <dbReference type="Proteomes" id="UP001500063"/>
    </source>
</evidence>
<dbReference type="Gene3D" id="1.10.260.40">
    <property type="entry name" value="lambda repressor-like DNA-binding domains"/>
    <property type="match status" value="1"/>
</dbReference>
<organism evidence="2 3">
    <name type="scientific">Streptomyces blastmyceticus</name>
    <dbReference type="NCBI Taxonomy" id="68180"/>
    <lineage>
        <taxon>Bacteria</taxon>
        <taxon>Bacillati</taxon>
        <taxon>Actinomycetota</taxon>
        <taxon>Actinomycetes</taxon>
        <taxon>Kitasatosporales</taxon>
        <taxon>Streptomycetaceae</taxon>
        <taxon>Streptomyces</taxon>
    </lineage>
</organism>
<dbReference type="CDD" id="cd00093">
    <property type="entry name" value="HTH_XRE"/>
    <property type="match status" value="1"/>
</dbReference>
<dbReference type="PROSITE" id="PS50943">
    <property type="entry name" value="HTH_CROC1"/>
    <property type="match status" value="1"/>
</dbReference>
<evidence type="ECO:0000313" key="2">
    <source>
        <dbReference type="EMBL" id="GAA0374745.1"/>
    </source>
</evidence>
<dbReference type="SMART" id="SM00530">
    <property type="entry name" value="HTH_XRE"/>
    <property type="match status" value="1"/>
</dbReference>